<organism evidence="1 2">
    <name type="scientific">Thermoflexibacter ruber</name>
    <dbReference type="NCBI Taxonomy" id="1003"/>
    <lineage>
        <taxon>Bacteria</taxon>
        <taxon>Pseudomonadati</taxon>
        <taxon>Bacteroidota</taxon>
        <taxon>Cytophagia</taxon>
        <taxon>Cytophagales</taxon>
        <taxon>Thermoflexibacteraceae</taxon>
        <taxon>Thermoflexibacter</taxon>
    </lineage>
</organism>
<dbReference type="STRING" id="1003.SAMN04488541_10232"/>
<dbReference type="Proteomes" id="UP000199513">
    <property type="component" value="Unassembled WGS sequence"/>
</dbReference>
<reference evidence="1 2" key="1">
    <citation type="submission" date="2016-10" db="EMBL/GenBank/DDBJ databases">
        <authorList>
            <person name="de Groot N.N."/>
        </authorList>
    </citation>
    <scope>NUCLEOTIDE SEQUENCE [LARGE SCALE GENOMIC DNA]</scope>
    <source>
        <strain>GEY</strain>
        <strain evidence="2">DSM 9560</strain>
    </source>
</reference>
<evidence type="ECO:0000313" key="2">
    <source>
        <dbReference type="Proteomes" id="UP000199513"/>
    </source>
</evidence>
<evidence type="ECO:0000313" key="1">
    <source>
        <dbReference type="EMBL" id="SFF27015.1"/>
    </source>
</evidence>
<protein>
    <submittedName>
        <fullName evidence="1">Uncharacterized protein</fullName>
    </submittedName>
</protein>
<keyword evidence="2" id="KW-1185">Reference proteome</keyword>
<accession>A0A1I2H9V5</accession>
<sequence>MNEAIDEMGANFGKAKFSYIMPKNQAHLMEKYLRSLHYTSTGQWRLDGMKVPFPHDLNTGKRIPKP</sequence>
<dbReference type="AlphaFoldDB" id="A0A1I2H9V5"/>
<name>A0A1I2H9V5_9BACT</name>
<proteinExistence type="predicted"/>
<dbReference type="EMBL" id="FONY01000023">
    <property type="protein sequence ID" value="SFF27015.1"/>
    <property type="molecule type" value="Genomic_DNA"/>
</dbReference>
<gene>
    <name evidence="1" type="ORF">SAMN04488541_10232</name>
</gene>